<sequence length="361" mass="40246">MTSYPDLLDTSTAIKPNGSRDIEYHVTTGRYNEAANAVESLHPDLAQRLQIAWSLCSPERLAFPALVPKLNNSKYSDPRDVVYTLLNLRIEREKAIIIKPNYANTIGGVYQDFVFRYVKQLQELKVLRLCDLRRKRYDVPYRNDSKILVAGVPDLSNSALPRGFNRQFASGQSVGKAKYMGSGILRVTGVKSAIVKHAERANIRGNTVKDLTREIWRLAPTDVMQKAYRESLTDLKDGQHGIFFSSLQTFVENPQSDDQQLPESFNTPLSLGHPVVTTLEGWSFFTTNEGYIGLGLAKAQSGDIIPVLLGCKTPILLRRVEGGRYQVVGECSILGLKHSEALLGPIPSQCLVINEYYPDGT</sequence>
<comment type="caution">
    <text evidence="1">The sequence shown here is derived from an EMBL/GenBank/DDBJ whole genome shotgun (WGS) entry which is preliminary data.</text>
</comment>
<dbReference type="PANTHER" id="PTHR24148">
    <property type="entry name" value="ANKYRIN REPEAT DOMAIN-CONTAINING PROTEIN 39 HOMOLOG-RELATED"/>
    <property type="match status" value="1"/>
</dbReference>
<protein>
    <submittedName>
        <fullName evidence="1">Uncharacterized protein</fullName>
    </submittedName>
</protein>
<reference evidence="1 2" key="1">
    <citation type="submission" date="2020-03" db="EMBL/GenBank/DDBJ databases">
        <title>Draft Genome Sequence of Cudoniella acicularis.</title>
        <authorList>
            <person name="Buettner E."/>
            <person name="Kellner H."/>
        </authorList>
    </citation>
    <scope>NUCLEOTIDE SEQUENCE [LARGE SCALE GENOMIC DNA]</scope>
    <source>
        <strain evidence="1 2">DSM 108380</strain>
    </source>
</reference>
<dbReference type="AlphaFoldDB" id="A0A8H4VY31"/>
<gene>
    <name evidence="1" type="ORF">G7Y89_g14054</name>
</gene>
<dbReference type="EMBL" id="JAAMPI010001765">
    <property type="protein sequence ID" value="KAF4624119.1"/>
    <property type="molecule type" value="Genomic_DNA"/>
</dbReference>
<dbReference type="OrthoDB" id="5386682at2759"/>
<evidence type="ECO:0000313" key="1">
    <source>
        <dbReference type="EMBL" id="KAF4624119.1"/>
    </source>
</evidence>
<dbReference type="Proteomes" id="UP000566819">
    <property type="component" value="Unassembled WGS sequence"/>
</dbReference>
<keyword evidence="2" id="KW-1185">Reference proteome</keyword>
<proteinExistence type="predicted"/>
<evidence type="ECO:0000313" key="2">
    <source>
        <dbReference type="Proteomes" id="UP000566819"/>
    </source>
</evidence>
<name>A0A8H4VY31_9HELO</name>
<dbReference type="PANTHER" id="PTHR24148:SF73">
    <property type="entry name" value="HET DOMAIN PROTEIN (AFU_ORTHOLOGUE AFUA_8G01020)"/>
    <property type="match status" value="1"/>
</dbReference>
<organism evidence="1 2">
    <name type="scientific">Cudoniella acicularis</name>
    <dbReference type="NCBI Taxonomy" id="354080"/>
    <lineage>
        <taxon>Eukaryota</taxon>
        <taxon>Fungi</taxon>
        <taxon>Dikarya</taxon>
        <taxon>Ascomycota</taxon>
        <taxon>Pezizomycotina</taxon>
        <taxon>Leotiomycetes</taxon>
        <taxon>Helotiales</taxon>
        <taxon>Tricladiaceae</taxon>
        <taxon>Cudoniella</taxon>
    </lineage>
</organism>
<dbReference type="InterPro" id="IPR052895">
    <property type="entry name" value="HetReg/Transcr_Mod"/>
</dbReference>
<accession>A0A8H4VY31</accession>